<evidence type="ECO:0000313" key="2">
    <source>
        <dbReference type="EMBL" id="SDO52953.1"/>
    </source>
</evidence>
<reference evidence="2 3" key="1">
    <citation type="submission" date="2016-10" db="EMBL/GenBank/DDBJ databases">
        <authorList>
            <person name="de Groot N.N."/>
        </authorList>
    </citation>
    <scope>NUCLEOTIDE SEQUENCE [LARGE SCALE GENOMIC DNA]</scope>
    <source>
        <strain evidence="3">P4-7,KCTC 19426,CECT 7604</strain>
    </source>
</reference>
<proteinExistence type="predicted"/>
<protein>
    <submittedName>
        <fullName evidence="2">Uncharacterized protein</fullName>
    </submittedName>
</protein>
<organism evidence="2 3">
    <name type="scientific">Nakamurella panacisegetis</name>
    <dbReference type="NCBI Taxonomy" id="1090615"/>
    <lineage>
        <taxon>Bacteria</taxon>
        <taxon>Bacillati</taxon>
        <taxon>Actinomycetota</taxon>
        <taxon>Actinomycetes</taxon>
        <taxon>Nakamurellales</taxon>
        <taxon>Nakamurellaceae</taxon>
        <taxon>Nakamurella</taxon>
    </lineage>
</organism>
<feature type="compositionally biased region" description="Basic and acidic residues" evidence="1">
    <location>
        <begin position="12"/>
        <end position="37"/>
    </location>
</feature>
<evidence type="ECO:0000256" key="1">
    <source>
        <dbReference type="SAM" id="MobiDB-lite"/>
    </source>
</evidence>
<dbReference type="OrthoDB" id="4374070at2"/>
<keyword evidence="3" id="KW-1185">Reference proteome</keyword>
<feature type="region of interest" description="Disordered" evidence="1">
    <location>
        <begin position="1"/>
        <end position="37"/>
    </location>
</feature>
<sequence>MFGKKSSTGGKDLAKAEKKVARKAEKAERKAAKSAEKVAPKSIIGTLTDPKTARRALAVAKIAGPIVAPFALKAATSTRGFIDERRAIRLGVTADEVAAYRGPTGPAGARIAGLRTSIDELRRRRTTDLQIVRFADVAKARLADLNTAVQTAASMPPARRRGTLAAVSKELNQIEADLMTYLVGHRG</sequence>
<dbReference type="EMBL" id="LT629710">
    <property type="protein sequence ID" value="SDO52953.1"/>
    <property type="molecule type" value="Genomic_DNA"/>
</dbReference>
<dbReference type="Proteomes" id="UP000198741">
    <property type="component" value="Chromosome I"/>
</dbReference>
<name>A0A1H0KAU6_9ACTN</name>
<evidence type="ECO:0000313" key="3">
    <source>
        <dbReference type="Proteomes" id="UP000198741"/>
    </source>
</evidence>
<dbReference type="RefSeq" id="WP_157695225.1">
    <property type="nucleotide sequence ID" value="NZ_LT629710.1"/>
</dbReference>
<dbReference type="AlphaFoldDB" id="A0A1H0KAU6"/>
<gene>
    <name evidence="2" type="ORF">SAMN04515671_1233</name>
</gene>
<accession>A0A1H0KAU6</accession>
<dbReference type="STRING" id="1090615.SAMN04515671_1233"/>
<dbReference type="Pfam" id="PF20079">
    <property type="entry name" value="DUF6474"/>
    <property type="match status" value="1"/>
</dbReference>
<dbReference type="InterPro" id="IPR045522">
    <property type="entry name" value="DUF6474"/>
</dbReference>